<reference evidence="2 3" key="1">
    <citation type="submission" date="2023-02" db="EMBL/GenBank/DDBJ databases">
        <title>Genome sequence of Mucilaginibacter jinjuensis strain KACC 16571.</title>
        <authorList>
            <person name="Kim S."/>
            <person name="Heo J."/>
            <person name="Kwon S.-W."/>
        </authorList>
    </citation>
    <scope>NUCLEOTIDE SEQUENCE [LARGE SCALE GENOMIC DNA]</scope>
    <source>
        <strain evidence="2 3">KACC 16571</strain>
    </source>
</reference>
<keyword evidence="1" id="KW-0732">Signal</keyword>
<feature type="chain" id="PRO_5045307763" evidence="1">
    <location>
        <begin position="20"/>
        <end position="332"/>
    </location>
</feature>
<feature type="signal peptide" evidence="1">
    <location>
        <begin position="1"/>
        <end position="19"/>
    </location>
</feature>
<name>A0ABY7T840_9SPHI</name>
<dbReference type="Proteomes" id="UP001216139">
    <property type="component" value="Chromosome"/>
</dbReference>
<proteinExistence type="predicted"/>
<dbReference type="EMBL" id="CP117167">
    <property type="protein sequence ID" value="WCT11847.1"/>
    <property type="molecule type" value="Genomic_DNA"/>
</dbReference>
<protein>
    <submittedName>
        <fullName evidence="2">Type IX secretion system membrane protein PorP/SprF</fullName>
    </submittedName>
</protein>
<accession>A0ABY7T840</accession>
<evidence type="ECO:0000256" key="1">
    <source>
        <dbReference type="SAM" id="SignalP"/>
    </source>
</evidence>
<dbReference type="Pfam" id="PF11751">
    <property type="entry name" value="PorP_SprF"/>
    <property type="match status" value="1"/>
</dbReference>
<dbReference type="NCBIfam" id="TIGR03519">
    <property type="entry name" value="T9SS_PorP_fam"/>
    <property type="match status" value="1"/>
</dbReference>
<sequence length="332" mass="36129">MKKTILLIGFMLAAFCVKAQQDTQVSQYVFNGLYINPAYAGYKDDLFIQSYYRSQWVGVTGAPKSFAVAGDGSFANGSVGLGVIITSDQIGAQSVVTGYLNYAYRIRLGENENSKLAFGLAAGMMQLGIDGSKLNAVTPGDQAVPVGSQSRLTPDANFGIYYSNENYFAGISATNILGHFILQKTESNILVPIPQPHFYLTAGALISMNDQMKFKPVILLKDDVKGPTSLDIDGFVLMNERLSIGAFYRTSVKLYQKNNLQSDLPSQNAFGGIVEFFATPNLRIGYSYDHALNALSNYNYGSHEISIGLYLDKGSSSTSKYSGSDGSRCYKF</sequence>
<dbReference type="InterPro" id="IPR019861">
    <property type="entry name" value="PorP/SprF_Bacteroidetes"/>
</dbReference>
<keyword evidence="3" id="KW-1185">Reference proteome</keyword>
<gene>
    <name evidence="2" type="ORF">PQO05_24245</name>
</gene>
<evidence type="ECO:0000313" key="3">
    <source>
        <dbReference type="Proteomes" id="UP001216139"/>
    </source>
</evidence>
<evidence type="ECO:0000313" key="2">
    <source>
        <dbReference type="EMBL" id="WCT11847.1"/>
    </source>
</evidence>
<organism evidence="2 3">
    <name type="scientific">Mucilaginibacter jinjuensis</name>
    <dbReference type="NCBI Taxonomy" id="1176721"/>
    <lineage>
        <taxon>Bacteria</taxon>
        <taxon>Pseudomonadati</taxon>
        <taxon>Bacteroidota</taxon>
        <taxon>Sphingobacteriia</taxon>
        <taxon>Sphingobacteriales</taxon>
        <taxon>Sphingobacteriaceae</taxon>
        <taxon>Mucilaginibacter</taxon>
    </lineage>
</organism>
<dbReference type="RefSeq" id="WP_273630037.1">
    <property type="nucleotide sequence ID" value="NZ_CP117167.1"/>
</dbReference>